<reference evidence="2" key="2">
    <citation type="submission" date="2021-08" db="EMBL/GenBank/DDBJ databases">
        <authorList>
            <person name="Gostincar C."/>
            <person name="Sun X."/>
            <person name="Song Z."/>
            <person name="Gunde-Cimerman N."/>
        </authorList>
    </citation>
    <scope>NUCLEOTIDE SEQUENCE</scope>
    <source>
        <strain evidence="2">EXF-9911</strain>
    </source>
</reference>
<sequence>LFTFSKNFVEDVHCIIPSNADICAAWDRASKRAHTMDQAQVGLHVAIGGTIDDFAIGSSKERCVVVARKKGEEGSCTKSNKVCLKSLTLAAGSKVTLRGGCWLFDSQFHTSTLLNSYNLSHQPQQRHVHLPRQGYHSHLCSVHNQVSLSRLLSLGGTCTTITQPHDLSQRDLERVLLGLLPPTETRKHLYNSSVSFLHILTRQMELDIAPPPCSGAEMVSSTSSRRTRLDAATTSRLLSAVTPGDSNIVGLGISFDLEPSSTISTKSFNDRSTRNSRVRSNICSILKRTYLITIQSEVQTPEACPKVSTGTSVTSQNNRDGAPTLRTSPPRWPSGVPGLGNTILGPRCPRILTASCPPAISGHNSPNLSTHVPSPTTIPLVAPQSRNSTKTVRTSTKRRASSQPSTGLSAKMARVSVDSVPVNSVPVNSPLVKHDQTDEQCMAPRRCGSRRLGLAEGEKRAMPAILWQVEKEKIEKEMERATTHEGVETLSDGNGSYVGKECSVQEGPQLLNPGTGGH</sequence>
<dbReference type="EMBL" id="JAHFXF010000001">
    <property type="protein sequence ID" value="KAG9701387.1"/>
    <property type="molecule type" value="Genomic_DNA"/>
</dbReference>
<gene>
    <name evidence="2" type="ORF">KCU76_g119</name>
</gene>
<dbReference type="AlphaFoldDB" id="A0A9P8EY20"/>
<comment type="caution">
    <text evidence="2">The sequence shown here is derived from an EMBL/GenBank/DDBJ whole genome shotgun (WGS) entry which is preliminary data.</text>
</comment>
<dbReference type="Proteomes" id="UP000779574">
    <property type="component" value="Unassembled WGS sequence"/>
</dbReference>
<protein>
    <submittedName>
        <fullName evidence="2">Uncharacterized protein</fullName>
    </submittedName>
</protein>
<feature type="region of interest" description="Disordered" evidence="1">
    <location>
        <begin position="304"/>
        <end position="336"/>
    </location>
</feature>
<reference evidence="2" key="1">
    <citation type="journal article" date="2021" name="J Fungi (Basel)">
        <title>Virulence traits and population genomics of the black yeast Aureobasidium melanogenum.</title>
        <authorList>
            <person name="Cernosa A."/>
            <person name="Sun X."/>
            <person name="Gostincar C."/>
            <person name="Fang C."/>
            <person name="Gunde-Cimerman N."/>
            <person name="Song Z."/>
        </authorList>
    </citation>
    <scope>NUCLEOTIDE SEQUENCE</scope>
    <source>
        <strain evidence="2">EXF-9911</strain>
    </source>
</reference>
<proteinExistence type="predicted"/>
<evidence type="ECO:0000313" key="3">
    <source>
        <dbReference type="Proteomes" id="UP000779574"/>
    </source>
</evidence>
<evidence type="ECO:0000256" key="1">
    <source>
        <dbReference type="SAM" id="MobiDB-lite"/>
    </source>
</evidence>
<feature type="non-terminal residue" evidence="2">
    <location>
        <position position="1"/>
    </location>
</feature>
<feature type="compositionally biased region" description="Low complexity" evidence="1">
    <location>
        <begin position="385"/>
        <end position="394"/>
    </location>
</feature>
<evidence type="ECO:0000313" key="2">
    <source>
        <dbReference type="EMBL" id="KAG9701387.1"/>
    </source>
</evidence>
<accession>A0A9P8EY20</accession>
<feature type="compositionally biased region" description="Polar residues" evidence="1">
    <location>
        <begin position="364"/>
        <end position="377"/>
    </location>
</feature>
<name>A0A9P8EY20_AURME</name>
<feature type="compositionally biased region" description="Polar residues" evidence="1">
    <location>
        <begin position="308"/>
        <end position="319"/>
    </location>
</feature>
<organism evidence="2 3">
    <name type="scientific">Aureobasidium melanogenum</name>
    <name type="common">Aureobasidium pullulans var. melanogenum</name>
    <dbReference type="NCBI Taxonomy" id="46634"/>
    <lineage>
        <taxon>Eukaryota</taxon>
        <taxon>Fungi</taxon>
        <taxon>Dikarya</taxon>
        <taxon>Ascomycota</taxon>
        <taxon>Pezizomycotina</taxon>
        <taxon>Dothideomycetes</taxon>
        <taxon>Dothideomycetidae</taxon>
        <taxon>Dothideales</taxon>
        <taxon>Saccotheciaceae</taxon>
        <taxon>Aureobasidium</taxon>
    </lineage>
</organism>
<feature type="non-terminal residue" evidence="2">
    <location>
        <position position="518"/>
    </location>
</feature>
<feature type="region of interest" description="Disordered" evidence="1">
    <location>
        <begin position="364"/>
        <end position="411"/>
    </location>
</feature>